<dbReference type="PANTHER" id="PTHR22625">
    <property type="entry name" value="PLEXIN"/>
    <property type="match status" value="1"/>
</dbReference>
<dbReference type="FunFam" id="2.60.40.10:FF:000868">
    <property type="entry name" value="Plexin D1"/>
    <property type="match status" value="1"/>
</dbReference>
<dbReference type="CDD" id="cd00603">
    <property type="entry name" value="IPT_PCSR"/>
    <property type="match status" value="1"/>
</dbReference>
<dbReference type="SMART" id="SM00423">
    <property type="entry name" value="PSI"/>
    <property type="match status" value="2"/>
</dbReference>
<dbReference type="GO" id="GO:0050772">
    <property type="term" value="P:positive regulation of axonogenesis"/>
    <property type="evidence" value="ECO:0007669"/>
    <property type="project" value="TreeGrafter"/>
</dbReference>
<dbReference type="RefSeq" id="XP_022111254.1">
    <property type="nucleotide sequence ID" value="XM_022255562.1"/>
</dbReference>
<dbReference type="InterPro" id="IPR041019">
    <property type="entry name" value="TIG1_plexin"/>
</dbReference>
<dbReference type="GO" id="GO:0030334">
    <property type="term" value="P:regulation of cell migration"/>
    <property type="evidence" value="ECO:0007669"/>
    <property type="project" value="TreeGrafter"/>
</dbReference>
<name>A0A8B8A0P6_ACAPL</name>
<accession>A0A8B8A0P6</accession>
<protein>
    <submittedName>
        <fullName evidence="4">Plexin-B-like</fullName>
    </submittedName>
</protein>
<dbReference type="Gene3D" id="2.60.40.10">
    <property type="entry name" value="Immunoglobulins"/>
    <property type="match status" value="3"/>
</dbReference>
<keyword evidence="3" id="KW-1185">Reference proteome</keyword>
<organism evidence="3 4">
    <name type="scientific">Acanthaster planci</name>
    <name type="common">Crown-of-thorns starfish</name>
    <dbReference type="NCBI Taxonomy" id="133434"/>
    <lineage>
        <taxon>Eukaryota</taxon>
        <taxon>Metazoa</taxon>
        <taxon>Echinodermata</taxon>
        <taxon>Eleutherozoa</taxon>
        <taxon>Asterozoa</taxon>
        <taxon>Asteroidea</taxon>
        <taxon>Valvatacea</taxon>
        <taxon>Valvatida</taxon>
        <taxon>Acanthasteridae</taxon>
        <taxon>Acanthaster</taxon>
    </lineage>
</organism>
<dbReference type="PANTHER" id="PTHR22625:SF44">
    <property type="entry name" value="PLEXIN-B"/>
    <property type="match status" value="1"/>
</dbReference>
<dbReference type="InterPro" id="IPR041362">
    <property type="entry name" value="TIG2_plexin"/>
</dbReference>
<dbReference type="OMA" id="CANPAIE"/>
<evidence type="ECO:0000313" key="3">
    <source>
        <dbReference type="Proteomes" id="UP000694845"/>
    </source>
</evidence>
<dbReference type="InterPro" id="IPR031148">
    <property type="entry name" value="Plexin"/>
</dbReference>
<dbReference type="Proteomes" id="UP000694845">
    <property type="component" value="Unplaced"/>
</dbReference>
<dbReference type="Pfam" id="PF01833">
    <property type="entry name" value="TIG"/>
    <property type="match status" value="1"/>
</dbReference>
<evidence type="ECO:0000313" key="4">
    <source>
        <dbReference type="RefSeq" id="XP_022111254.1"/>
    </source>
</evidence>
<dbReference type="OrthoDB" id="125363at2759"/>
<dbReference type="GO" id="GO:0005886">
    <property type="term" value="C:plasma membrane"/>
    <property type="evidence" value="ECO:0007669"/>
    <property type="project" value="TreeGrafter"/>
</dbReference>
<dbReference type="GeneID" id="110990517"/>
<reference evidence="4" key="1">
    <citation type="submission" date="2025-08" db="UniProtKB">
        <authorList>
            <consortium name="RefSeq"/>
        </authorList>
    </citation>
    <scope>IDENTIFICATION</scope>
</reference>
<dbReference type="GO" id="GO:0017154">
    <property type="term" value="F:semaphorin receptor activity"/>
    <property type="evidence" value="ECO:0007669"/>
    <property type="project" value="InterPro"/>
</dbReference>
<dbReference type="InterPro" id="IPR013783">
    <property type="entry name" value="Ig-like_fold"/>
</dbReference>
<dbReference type="Pfam" id="PF24479">
    <property type="entry name" value="PSI_PlexinA-B"/>
    <property type="match status" value="1"/>
</dbReference>
<dbReference type="Pfam" id="PF17960">
    <property type="entry name" value="TIG_plexin"/>
    <property type="match status" value="1"/>
</dbReference>
<sequence length="403" mass="44982">MPITLAGQQMIVTLQKLPQLHDGHHYVCRFGDIFDYQATNYNKDSLACRTPPQDNLPPLPTGEDHVIVSLSVMSMETGVNFVSIDLSFYECGTHTSCVSCVGSDWACNWCVYENRCTHNDSICSKPNEIIVTGQYNRGTTMDGPDACPQLQPQNGEVLIPNNVNTEITVNVSNFPLSTMLSRYQCSLNIEGVDQFVEATRDDSTVACTRRSFTYTSIEQELNATLSIWWTDDNNNIHRVDDRHGFTVTLYKCEVLRPDCSRCVSEETTRAELGCVWCGNTCGVLASAVCETAAEIVNLHNEINCPDPVIMMIYPLFGPDEGNTIITVMASDLGRRFSDLREVTIGGQICDFHDLEMYYRTGASVHCRTRSSYDLRPQLIQASITGANGIEQRSHGEATFRYKV</sequence>
<feature type="domain" description="PSI" evidence="2">
    <location>
        <begin position="251"/>
        <end position="305"/>
    </location>
</feature>
<dbReference type="InterPro" id="IPR002909">
    <property type="entry name" value="IPT_dom"/>
</dbReference>
<dbReference type="Pfam" id="PF18020">
    <property type="entry name" value="TIG_2"/>
    <property type="match status" value="1"/>
</dbReference>
<gene>
    <name evidence="4" type="primary">LOC110990517</name>
</gene>
<feature type="domain" description="PSI" evidence="2">
    <location>
        <begin position="90"/>
        <end position="148"/>
    </location>
</feature>
<evidence type="ECO:0000256" key="1">
    <source>
        <dbReference type="ARBA" id="ARBA00023180"/>
    </source>
</evidence>
<dbReference type="GO" id="GO:0008360">
    <property type="term" value="P:regulation of cell shape"/>
    <property type="evidence" value="ECO:0007669"/>
    <property type="project" value="TreeGrafter"/>
</dbReference>
<dbReference type="InterPro" id="IPR014756">
    <property type="entry name" value="Ig_E-set"/>
</dbReference>
<evidence type="ECO:0000259" key="2">
    <source>
        <dbReference type="SMART" id="SM00423"/>
    </source>
</evidence>
<dbReference type="KEGG" id="aplc:110990517"/>
<dbReference type="SUPFAM" id="SSF81296">
    <property type="entry name" value="E set domains"/>
    <property type="match status" value="1"/>
</dbReference>
<dbReference type="AlphaFoldDB" id="A0A8B8A0P6"/>
<keyword evidence="1" id="KW-0325">Glycoprotein</keyword>
<dbReference type="InterPro" id="IPR016201">
    <property type="entry name" value="PSI"/>
</dbReference>
<proteinExistence type="predicted"/>
<dbReference type="GO" id="GO:0002116">
    <property type="term" value="C:semaphorin receptor complex"/>
    <property type="evidence" value="ECO:0007669"/>
    <property type="project" value="TreeGrafter"/>
</dbReference>
<dbReference type="GO" id="GO:0007162">
    <property type="term" value="P:negative regulation of cell adhesion"/>
    <property type="evidence" value="ECO:0007669"/>
    <property type="project" value="TreeGrafter"/>
</dbReference>